<keyword evidence="6" id="KW-0175">Coiled coil</keyword>
<reference evidence="11" key="1">
    <citation type="journal article" date="2019" name="Int. J. Syst. Evol. Microbiol.">
        <title>The Global Catalogue of Microorganisms (GCM) 10K type strain sequencing project: providing services to taxonomists for standard genome sequencing and annotation.</title>
        <authorList>
            <consortium name="The Broad Institute Genomics Platform"/>
            <consortium name="The Broad Institute Genome Sequencing Center for Infectious Disease"/>
            <person name="Wu L."/>
            <person name="Ma J."/>
        </authorList>
    </citation>
    <scope>NUCLEOTIDE SEQUENCE [LARGE SCALE GENOMIC DNA]</scope>
    <source>
        <strain evidence="11">CCM 8897</strain>
    </source>
</reference>
<dbReference type="PANTHER" id="PTHR30287">
    <property type="entry name" value="MEMBRANE COMPONENT OF PREDICTED ABC SUPERFAMILY METABOLITE UPTAKE TRANSPORTER"/>
    <property type="match status" value="1"/>
</dbReference>
<feature type="transmembrane region" description="Helical" evidence="8">
    <location>
        <begin position="780"/>
        <end position="800"/>
    </location>
</feature>
<dbReference type="Proteomes" id="UP001596310">
    <property type="component" value="Unassembled WGS sequence"/>
</dbReference>
<feature type="transmembrane region" description="Helical" evidence="8">
    <location>
        <begin position="1014"/>
        <end position="1033"/>
    </location>
</feature>
<feature type="domain" description="ABC3 transporter permease C-terminal" evidence="9">
    <location>
        <begin position="1017"/>
        <end position="1130"/>
    </location>
</feature>
<feature type="transmembrane region" description="Helical" evidence="8">
    <location>
        <begin position="659"/>
        <end position="682"/>
    </location>
</feature>
<evidence type="ECO:0000256" key="4">
    <source>
        <dbReference type="ARBA" id="ARBA00022989"/>
    </source>
</evidence>
<gene>
    <name evidence="10" type="ORF">ACFQHW_11695</name>
</gene>
<evidence type="ECO:0000256" key="3">
    <source>
        <dbReference type="ARBA" id="ARBA00022692"/>
    </source>
</evidence>
<dbReference type="PANTHER" id="PTHR30287:SF1">
    <property type="entry name" value="INNER MEMBRANE PROTEIN"/>
    <property type="match status" value="1"/>
</dbReference>
<feature type="domain" description="ABC3 transporter permease C-terminal" evidence="9">
    <location>
        <begin position="613"/>
        <end position="729"/>
    </location>
</feature>
<feature type="coiled-coil region" evidence="6">
    <location>
        <begin position="256"/>
        <end position="325"/>
    </location>
</feature>
<evidence type="ECO:0000256" key="6">
    <source>
        <dbReference type="SAM" id="Coils"/>
    </source>
</evidence>
<evidence type="ECO:0000256" key="2">
    <source>
        <dbReference type="ARBA" id="ARBA00022475"/>
    </source>
</evidence>
<dbReference type="EMBL" id="JBHSSM010000027">
    <property type="protein sequence ID" value="MFC6316229.1"/>
    <property type="molecule type" value="Genomic_DNA"/>
</dbReference>
<keyword evidence="4 8" id="KW-1133">Transmembrane helix</keyword>
<evidence type="ECO:0000256" key="8">
    <source>
        <dbReference type="SAM" id="Phobius"/>
    </source>
</evidence>
<comment type="caution">
    <text evidence="10">The sequence shown here is derived from an EMBL/GenBank/DDBJ whole genome shotgun (WGS) entry which is preliminary data.</text>
</comment>
<dbReference type="InterPro" id="IPR003838">
    <property type="entry name" value="ABC3_permease_C"/>
</dbReference>
<dbReference type="RefSeq" id="WP_125602218.1">
    <property type="nucleotide sequence ID" value="NZ_JBHSSM010000027.1"/>
</dbReference>
<sequence length="1143" mass="126200">MSGLKRVLWKDILRSFTHSKGRFFSIMGLMMLGAFALVGLKVTGPDMRAAGTDYFSRYQSADLTVIGSAGLDQADVAALNQTKGASKIEYGYLKDLVVKGTQQSYRVFSKSAALSQYELVKGRLPDRENEIAVAAKVSGSYPLGSTITFTEKADLSGQPALSRHRFKVVGWVNSSEILSGVNMGQTTAGTGELNSYAVVLPAVFQTDYYMLARLSFRDTAGLDPYGDEYAAKIQAHKQVLNRALRQQPAARAATIKATYQRQITAAQAKIAQAKQKLTTAQQQLTKTGQQLTAGQAQLDQTKAQLAAARVKLDLARQQLATAQQQLSPASAALKSGQAKLQKGQAELTAKSAQLTQQRQTYQHKLQQWQTSQQQVATQKQQLTAAKQGYALRQTQLAQQAQELSQQLAAPGLSAAAQAKLQAQLQQVETARQQVAQQEQAFMTTTYQPGMTKLAAAGQSLTQQRHALQQAEQQLQAAANKLAQGRAAWQTQTGQWRTQHRLYQQKQADYQTGRRAYQQELQTWQQGQAAWQAGQTTLTTQQRANEQAQAKLTTGQKTAQQQISTTERRIKQARRDLANLATPTYTVASRREIPGGEGYKIYGSVAKIVDALANIFPIFLYFVAALVTFTTMTRFVDEERTNSGTLKALGYGNREIIRKFTVYGLVASVLGSAVGIFLGHTLLPLIVNNAYHKGFTLPRIKLVFHLGVTVVAVLLALISAVLPAWLVASRELREKPAALLLPAAPTAGSKIFLERLKPLWRRLSFTHKVTARNLFRYKKRMLMTIFGVSGAVTMLFAGFSVQHSISGISQRQFGELIHYDLIVARNATNTSQQNQAVTKLLQQPAVTKTAAIHYEEMTKVAGADQDTQAIKLIVPQSTRNFTDYISLVQRRTGRKLSFQTGRVIISERLAKLLQVKRGDQITLKDATGKARQLKVGGITEMYLGHFVLMNRTTYQRLFQQDFQANANLVDLRQRTSANTKRQAAAFMKLAGVAGVVQNTTLTKQIAVIVQSLDKIMKVLIVIAGLLAIVILYNLTNINVSERIRELSTIKVLGFYDQEVTMYIYRETILLTILGILTGFGLGELLHEYIIKVVPPDDVMFNPVLSANSFWIPTLIVGLVTVGLGYVVNYRLKHIDMLAALKSMD</sequence>
<evidence type="ECO:0000256" key="1">
    <source>
        <dbReference type="ARBA" id="ARBA00004651"/>
    </source>
</evidence>
<evidence type="ECO:0000259" key="9">
    <source>
        <dbReference type="Pfam" id="PF02687"/>
    </source>
</evidence>
<dbReference type="Pfam" id="PF02687">
    <property type="entry name" value="FtsX"/>
    <property type="match status" value="2"/>
</dbReference>
<name>A0ABW1UTT1_9LACO</name>
<evidence type="ECO:0000256" key="7">
    <source>
        <dbReference type="SAM" id="MobiDB-lite"/>
    </source>
</evidence>
<feature type="transmembrane region" description="Helical" evidence="8">
    <location>
        <begin position="610"/>
        <end position="629"/>
    </location>
</feature>
<evidence type="ECO:0000256" key="5">
    <source>
        <dbReference type="ARBA" id="ARBA00023136"/>
    </source>
</evidence>
<keyword evidence="11" id="KW-1185">Reference proteome</keyword>
<proteinExistence type="predicted"/>
<feature type="transmembrane region" description="Helical" evidence="8">
    <location>
        <begin position="1067"/>
        <end position="1088"/>
    </location>
</feature>
<feature type="transmembrane region" description="Helical" evidence="8">
    <location>
        <begin position="21"/>
        <end position="40"/>
    </location>
</feature>
<keyword evidence="2" id="KW-1003">Cell membrane</keyword>
<dbReference type="InterPro" id="IPR038766">
    <property type="entry name" value="Membrane_comp_ABC_pdt"/>
</dbReference>
<keyword evidence="5 8" id="KW-0472">Membrane</keyword>
<accession>A0ABW1UTT1</accession>
<feature type="transmembrane region" description="Helical" evidence="8">
    <location>
        <begin position="702"/>
        <end position="727"/>
    </location>
</feature>
<comment type="subcellular location">
    <subcellularLocation>
        <location evidence="1">Cell membrane</location>
        <topology evidence="1">Multi-pass membrane protein</topology>
    </subcellularLocation>
</comment>
<organism evidence="10 11">
    <name type="scientific">Lapidilactobacillus achengensis</name>
    <dbReference type="NCBI Taxonomy" id="2486000"/>
    <lineage>
        <taxon>Bacteria</taxon>
        <taxon>Bacillati</taxon>
        <taxon>Bacillota</taxon>
        <taxon>Bacilli</taxon>
        <taxon>Lactobacillales</taxon>
        <taxon>Lactobacillaceae</taxon>
        <taxon>Lapidilactobacillus</taxon>
    </lineage>
</organism>
<feature type="transmembrane region" description="Helical" evidence="8">
    <location>
        <begin position="1108"/>
        <end position="1126"/>
    </location>
</feature>
<protein>
    <submittedName>
        <fullName evidence="10">FtsX-like permease family protein</fullName>
    </submittedName>
</protein>
<keyword evidence="3 8" id="KW-0812">Transmembrane</keyword>
<dbReference type="Gene3D" id="1.10.287.620">
    <property type="entry name" value="Helix Hairpins"/>
    <property type="match status" value="1"/>
</dbReference>
<feature type="region of interest" description="Disordered" evidence="7">
    <location>
        <begin position="543"/>
        <end position="562"/>
    </location>
</feature>
<evidence type="ECO:0000313" key="11">
    <source>
        <dbReference type="Proteomes" id="UP001596310"/>
    </source>
</evidence>
<evidence type="ECO:0000313" key="10">
    <source>
        <dbReference type="EMBL" id="MFC6316229.1"/>
    </source>
</evidence>
<feature type="coiled-coil region" evidence="6">
    <location>
        <begin position="413"/>
        <end position="487"/>
    </location>
</feature>